<protein>
    <submittedName>
        <fullName evidence="2">Uncharacterized protein</fullName>
    </submittedName>
</protein>
<keyword evidence="1" id="KW-0472">Membrane</keyword>
<keyword evidence="3" id="KW-1185">Reference proteome</keyword>
<sequence length="78" mass="8266">MTYDTYFVVGIVILILAVLAAIGAIRRGKAPRISSILLLIGGGLVVVAISAKPNAYSISTIPQVFESVLNHFMSYLGT</sequence>
<dbReference type="RefSeq" id="WP_108855189.1">
    <property type="nucleotide sequence ID" value="NZ_OMOI01000001.1"/>
</dbReference>
<organism evidence="2 3">
    <name type="scientific">Aliiroseovarius pelagivivens</name>
    <dbReference type="NCBI Taxonomy" id="1639690"/>
    <lineage>
        <taxon>Bacteria</taxon>
        <taxon>Pseudomonadati</taxon>
        <taxon>Pseudomonadota</taxon>
        <taxon>Alphaproteobacteria</taxon>
        <taxon>Rhodobacterales</taxon>
        <taxon>Paracoccaceae</taxon>
        <taxon>Aliiroseovarius</taxon>
    </lineage>
</organism>
<keyword evidence="1" id="KW-0812">Transmembrane</keyword>
<dbReference type="AlphaFoldDB" id="A0A2R8AGN7"/>
<dbReference type="EMBL" id="OMOI01000001">
    <property type="protein sequence ID" value="SPF75047.1"/>
    <property type="molecule type" value="Genomic_DNA"/>
</dbReference>
<evidence type="ECO:0000313" key="3">
    <source>
        <dbReference type="Proteomes" id="UP000244911"/>
    </source>
</evidence>
<gene>
    <name evidence="2" type="ORF">ALP8811_00030</name>
</gene>
<feature type="transmembrane region" description="Helical" evidence="1">
    <location>
        <begin position="6"/>
        <end position="25"/>
    </location>
</feature>
<evidence type="ECO:0000313" key="2">
    <source>
        <dbReference type="EMBL" id="SPF75047.1"/>
    </source>
</evidence>
<proteinExistence type="predicted"/>
<evidence type="ECO:0000256" key="1">
    <source>
        <dbReference type="SAM" id="Phobius"/>
    </source>
</evidence>
<keyword evidence="1" id="KW-1133">Transmembrane helix</keyword>
<name>A0A2R8AGN7_9RHOB</name>
<feature type="transmembrane region" description="Helical" evidence="1">
    <location>
        <begin position="32"/>
        <end position="51"/>
    </location>
</feature>
<reference evidence="2 3" key="1">
    <citation type="submission" date="2018-03" db="EMBL/GenBank/DDBJ databases">
        <authorList>
            <person name="Keele B.F."/>
        </authorList>
    </citation>
    <scope>NUCLEOTIDE SEQUENCE [LARGE SCALE GENOMIC DNA]</scope>
    <source>
        <strain evidence="2 3">CECT 8811</strain>
    </source>
</reference>
<dbReference type="Proteomes" id="UP000244911">
    <property type="component" value="Unassembled WGS sequence"/>
</dbReference>
<accession>A0A2R8AGN7</accession>